<proteinExistence type="predicted"/>
<accession>A0ABU8V8W7</accession>
<name>A0ABU8V8W7_9BURK</name>
<evidence type="ECO:0000313" key="2">
    <source>
        <dbReference type="EMBL" id="MEJ8809761.1"/>
    </source>
</evidence>
<dbReference type="InterPro" id="IPR018640">
    <property type="entry name" value="DUF2063"/>
</dbReference>
<dbReference type="Proteomes" id="UP001365846">
    <property type="component" value="Unassembled WGS sequence"/>
</dbReference>
<keyword evidence="3" id="KW-1185">Reference proteome</keyword>
<dbReference type="GO" id="GO:0003677">
    <property type="term" value="F:DNA binding"/>
    <property type="evidence" value="ECO:0007669"/>
    <property type="project" value="UniProtKB-KW"/>
</dbReference>
<organism evidence="2 3">
    <name type="scientific">Variovorax ureilyticus</name>
    <dbReference type="NCBI Taxonomy" id="1836198"/>
    <lineage>
        <taxon>Bacteria</taxon>
        <taxon>Pseudomonadati</taxon>
        <taxon>Pseudomonadota</taxon>
        <taxon>Betaproteobacteria</taxon>
        <taxon>Burkholderiales</taxon>
        <taxon>Comamonadaceae</taxon>
        <taxon>Variovorax</taxon>
    </lineage>
</organism>
<dbReference type="EMBL" id="JBBKZU010000001">
    <property type="protein sequence ID" value="MEJ8809761.1"/>
    <property type="molecule type" value="Genomic_DNA"/>
</dbReference>
<gene>
    <name evidence="2" type="ORF">WKW77_01690</name>
</gene>
<dbReference type="RefSeq" id="WP_340355092.1">
    <property type="nucleotide sequence ID" value="NZ_JBBKZU010000001.1"/>
</dbReference>
<keyword evidence="2" id="KW-0238">DNA-binding</keyword>
<comment type="caution">
    <text evidence="2">The sequence shown here is derived from an EMBL/GenBank/DDBJ whole genome shotgun (WGS) entry which is preliminary data.</text>
</comment>
<evidence type="ECO:0000313" key="3">
    <source>
        <dbReference type="Proteomes" id="UP001365846"/>
    </source>
</evidence>
<sequence length="263" mass="27870">MTRSLGQFQSAFAAALLASGDITDDAMQALAAQPAFAVYRNTVMKGCIDALESNFPTVARLVGSEWFRAAAAVHVAAEPPCDGRLLHYGDSFEAFLARFEPTSELVYLPGVARLDAMWCQAHIAADAEPLDAAQLARCEPEALAGLVLPLHPAARWAWFADHPVPSIWLRNRAGDASHASEDIAWHGEGALLTRPRDAVQAITLDEAGCAFLEACACGLPLADAAEQALRATPDADLAAILETLLRAGAFASLVVHPCTESTP</sequence>
<protein>
    <submittedName>
        <fullName evidence="2">DNA-binding domain-containing protein</fullName>
    </submittedName>
</protein>
<evidence type="ECO:0000259" key="1">
    <source>
        <dbReference type="Pfam" id="PF09836"/>
    </source>
</evidence>
<dbReference type="Pfam" id="PF09836">
    <property type="entry name" value="DUF2063"/>
    <property type="match status" value="1"/>
</dbReference>
<reference evidence="2 3" key="1">
    <citation type="submission" date="2024-03" db="EMBL/GenBank/DDBJ databases">
        <title>Novel species of the genus Variovorax.</title>
        <authorList>
            <person name="Liu Q."/>
            <person name="Xin Y.-H."/>
        </authorList>
    </citation>
    <scope>NUCLEOTIDE SEQUENCE [LARGE SCALE GENOMIC DNA]</scope>
    <source>
        <strain evidence="2 3">KACC 18899</strain>
    </source>
</reference>
<feature type="domain" description="Putative DNA-binding" evidence="1">
    <location>
        <begin position="7"/>
        <end position="96"/>
    </location>
</feature>